<evidence type="ECO:0000313" key="2">
    <source>
        <dbReference type="Proteomes" id="UP000657931"/>
    </source>
</evidence>
<dbReference type="Proteomes" id="UP000657931">
    <property type="component" value="Unassembled WGS sequence"/>
</dbReference>
<proteinExistence type="predicted"/>
<gene>
    <name evidence="1" type="ORF">H9655_16565</name>
</gene>
<dbReference type="RefSeq" id="WP_191816089.1">
    <property type="nucleotide sequence ID" value="NZ_JACSQT010000009.1"/>
</dbReference>
<sequence>MDAESPINLLDLLLKAHENGMSQGDVDVEKYVEQLAIDLKHLLSPHRSF</sequence>
<name>A0ABR8QSZ4_9BACI</name>
<evidence type="ECO:0000313" key="1">
    <source>
        <dbReference type="EMBL" id="MBD7938649.1"/>
    </source>
</evidence>
<reference evidence="1 2" key="1">
    <citation type="submission" date="2020-08" db="EMBL/GenBank/DDBJ databases">
        <title>A Genomic Blueprint of the Chicken Gut Microbiome.</title>
        <authorList>
            <person name="Gilroy R."/>
            <person name="Ravi A."/>
            <person name="Getino M."/>
            <person name="Pursley I."/>
            <person name="Horton D.L."/>
            <person name="Alikhan N.-F."/>
            <person name="Baker D."/>
            <person name="Gharbi K."/>
            <person name="Hall N."/>
            <person name="Watson M."/>
            <person name="Adriaenssens E.M."/>
            <person name="Foster-Nyarko E."/>
            <person name="Jarju S."/>
            <person name="Secka A."/>
            <person name="Antonio M."/>
            <person name="Oren A."/>
            <person name="Chaudhuri R."/>
            <person name="La Ragione R.M."/>
            <person name="Hildebrand F."/>
            <person name="Pallen M.J."/>
        </authorList>
    </citation>
    <scope>NUCLEOTIDE SEQUENCE [LARGE SCALE GENOMIC DNA]</scope>
    <source>
        <strain evidence="1 2">Sa5YUA1</strain>
    </source>
</reference>
<accession>A0ABR8QSZ4</accession>
<organism evidence="1 2">
    <name type="scientific">Cytobacillus stercorigallinarum</name>
    <dbReference type="NCBI Taxonomy" id="2762240"/>
    <lineage>
        <taxon>Bacteria</taxon>
        <taxon>Bacillati</taxon>
        <taxon>Bacillota</taxon>
        <taxon>Bacilli</taxon>
        <taxon>Bacillales</taxon>
        <taxon>Bacillaceae</taxon>
        <taxon>Cytobacillus</taxon>
    </lineage>
</organism>
<dbReference type="EMBL" id="JACSQT010000009">
    <property type="protein sequence ID" value="MBD7938649.1"/>
    <property type="molecule type" value="Genomic_DNA"/>
</dbReference>
<keyword evidence="2" id="KW-1185">Reference proteome</keyword>
<protein>
    <submittedName>
        <fullName evidence="1">Uncharacterized protein</fullName>
    </submittedName>
</protein>
<comment type="caution">
    <text evidence="1">The sequence shown here is derived from an EMBL/GenBank/DDBJ whole genome shotgun (WGS) entry which is preliminary data.</text>
</comment>